<gene>
    <name evidence="1" type="ORF">MNOR_LOCUS34328</name>
</gene>
<name>A0AAV2SAK6_MEGNR</name>
<feature type="non-terminal residue" evidence="1">
    <location>
        <position position="197"/>
    </location>
</feature>
<keyword evidence="2" id="KW-1185">Reference proteome</keyword>
<organism evidence="1 2">
    <name type="scientific">Meganyctiphanes norvegica</name>
    <name type="common">Northern krill</name>
    <name type="synonym">Thysanopoda norvegica</name>
    <dbReference type="NCBI Taxonomy" id="48144"/>
    <lineage>
        <taxon>Eukaryota</taxon>
        <taxon>Metazoa</taxon>
        <taxon>Ecdysozoa</taxon>
        <taxon>Arthropoda</taxon>
        <taxon>Crustacea</taxon>
        <taxon>Multicrustacea</taxon>
        <taxon>Malacostraca</taxon>
        <taxon>Eumalacostraca</taxon>
        <taxon>Eucarida</taxon>
        <taxon>Euphausiacea</taxon>
        <taxon>Euphausiidae</taxon>
        <taxon>Meganyctiphanes</taxon>
    </lineage>
</organism>
<proteinExistence type="predicted"/>
<dbReference type="AlphaFoldDB" id="A0AAV2SAK6"/>
<dbReference type="InterPro" id="IPR013783">
    <property type="entry name" value="Ig-like_fold"/>
</dbReference>
<evidence type="ECO:0000313" key="1">
    <source>
        <dbReference type="EMBL" id="CAL4172841.1"/>
    </source>
</evidence>
<dbReference type="Gene3D" id="2.60.40.10">
    <property type="entry name" value="Immunoglobulins"/>
    <property type="match status" value="1"/>
</dbReference>
<protein>
    <recommendedName>
        <fullName evidence="3">Fibronectin type-III domain-containing protein</fullName>
    </recommendedName>
</protein>
<dbReference type="SUPFAM" id="SSF49265">
    <property type="entry name" value="Fibronectin type III"/>
    <property type="match status" value="1"/>
</dbReference>
<sequence length="197" mass="21340">APNIEGNIVPSINLSGTTVTVAWTVPTATEPNDTVCATRARVDLQVGSTWMNSSVQIVAIGEENTQVLTLDPCQHGSLTAKVIYLTIDEKYETQTVLSIKDKKYAGSGAKGLTIESFSQSCSLHLEWGVTCSPVEYYTVTWVETGSSEAPHKNETSEKETTIHSLKSTTYIVTVQAFWSSSEEMGETIQDSAKVKAV</sequence>
<accession>A0AAV2SAK6</accession>
<evidence type="ECO:0008006" key="3">
    <source>
        <dbReference type="Google" id="ProtNLM"/>
    </source>
</evidence>
<dbReference type="Proteomes" id="UP001497623">
    <property type="component" value="Unassembled WGS sequence"/>
</dbReference>
<evidence type="ECO:0000313" key="2">
    <source>
        <dbReference type="Proteomes" id="UP001497623"/>
    </source>
</evidence>
<dbReference type="InterPro" id="IPR036116">
    <property type="entry name" value="FN3_sf"/>
</dbReference>
<comment type="caution">
    <text evidence="1">The sequence shown here is derived from an EMBL/GenBank/DDBJ whole genome shotgun (WGS) entry which is preliminary data.</text>
</comment>
<reference evidence="1 2" key="1">
    <citation type="submission" date="2024-05" db="EMBL/GenBank/DDBJ databases">
        <authorList>
            <person name="Wallberg A."/>
        </authorList>
    </citation>
    <scope>NUCLEOTIDE SEQUENCE [LARGE SCALE GENOMIC DNA]</scope>
</reference>
<dbReference type="EMBL" id="CAXKWB010052414">
    <property type="protein sequence ID" value="CAL4172841.1"/>
    <property type="molecule type" value="Genomic_DNA"/>
</dbReference>
<feature type="non-terminal residue" evidence="1">
    <location>
        <position position="1"/>
    </location>
</feature>